<evidence type="ECO:0000313" key="2">
    <source>
        <dbReference type="Proteomes" id="UP000664991"/>
    </source>
</evidence>
<dbReference type="EMBL" id="JAEMGP010000019">
    <property type="protein sequence ID" value="KAG5197871.1"/>
    <property type="molecule type" value="Genomic_DNA"/>
</dbReference>
<dbReference type="AlphaFoldDB" id="A0A835ZQA7"/>
<organism evidence="1 2">
    <name type="scientific">Ovis aries</name>
    <name type="common">Sheep</name>
    <dbReference type="NCBI Taxonomy" id="9940"/>
    <lineage>
        <taxon>Eukaryota</taxon>
        <taxon>Metazoa</taxon>
        <taxon>Chordata</taxon>
        <taxon>Craniata</taxon>
        <taxon>Vertebrata</taxon>
        <taxon>Euteleostomi</taxon>
        <taxon>Mammalia</taxon>
        <taxon>Eutheria</taxon>
        <taxon>Laurasiatheria</taxon>
        <taxon>Artiodactyla</taxon>
        <taxon>Ruminantia</taxon>
        <taxon>Pecora</taxon>
        <taxon>Bovidae</taxon>
        <taxon>Caprinae</taxon>
        <taxon>Ovis</taxon>
    </lineage>
</organism>
<reference evidence="1 2" key="1">
    <citation type="submission" date="2020-12" db="EMBL/GenBank/DDBJ databases">
        <title>De novo assembly of Tibetan sheep genome.</title>
        <authorList>
            <person name="Li X."/>
        </authorList>
    </citation>
    <scope>NUCLEOTIDE SEQUENCE [LARGE SCALE GENOMIC DNA]</scope>
    <source>
        <tissue evidence="1">Heart</tissue>
    </source>
</reference>
<dbReference type="Proteomes" id="UP000664991">
    <property type="component" value="Unassembled WGS sequence"/>
</dbReference>
<sequence length="104" mass="12152">MRGHALLSERSERGLGDARGKDFGRIILWSVCDSRYILSIPLQFVTGSLLILTHSLEHKQDFEITNYCSSLLECDLFQNFRLWYCACDLDRYDQAPWRASQVYK</sequence>
<gene>
    <name evidence="1" type="ORF">JEQ12_008600</name>
</gene>
<protein>
    <submittedName>
        <fullName evidence="1">Uncharacterized protein</fullName>
    </submittedName>
</protein>
<evidence type="ECO:0000313" key="1">
    <source>
        <dbReference type="EMBL" id="KAG5197871.1"/>
    </source>
</evidence>
<name>A0A835ZQA7_SHEEP</name>
<proteinExistence type="predicted"/>
<accession>A0A835ZQA7</accession>
<comment type="caution">
    <text evidence="1">The sequence shown here is derived from an EMBL/GenBank/DDBJ whole genome shotgun (WGS) entry which is preliminary data.</text>
</comment>